<dbReference type="Gene3D" id="3.10.20.90">
    <property type="entry name" value="Phosphatidylinositol 3-kinase Catalytic Subunit, Chain A, domain 1"/>
    <property type="match status" value="1"/>
</dbReference>
<dbReference type="Gene3D" id="3.30.420.210">
    <property type="entry name" value="SEP domain"/>
    <property type="match status" value="1"/>
</dbReference>
<evidence type="ECO:0000313" key="2">
    <source>
        <dbReference type="EMBL" id="KAJ7769365.1"/>
    </source>
</evidence>
<reference evidence="2" key="1">
    <citation type="submission" date="2023-03" db="EMBL/GenBank/DDBJ databases">
        <title>Massive genome expansion in bonnet fungi (Mycena s.s.) driven by repeated elements and novel gene families across ecological guilds.</title>
        <authorList>
            <consortium name="Lawrence Berkeley National Laboratory"/>
            <person name="Harder C.B."/>
            <person name="Miyauchi S."/>
            <person name="Viragh M."/>
            <person name="Kuo A."/>
            <person name="Thoen E."/>
            <person name="Andreopoulos B."/>
            <person name="Lu D."/>
            <person name="Skrede I."/>
            <person name="Drula E."/>
            <person name="Henrissat B."/>
            <person name="Morin E."/>
            <person name="Kohler A."/>
            <person name="Barry K."/>
            <person name="LaButti K."/>
            <person name="Morin E."/>
            <person name="Salamov A."/>
            <person name="Lipzen A."/>
            <person name="Mereny Z."/>
            <person name="Hegedus B."/>
            <person name="Baldrian P."/>
            <person name="Stursova M."/>
            <person name="Weitz H."/>
            <person name="Taylor A."/>
            <person name="Grigoriev I.V."/>
            <person name="Nagy L.G."/>
            <person name="Martin F."/>
            <person name="Kauserud H."/>
        </authorList>
    </citation>
    <scope>NUCLEOTIDE SEQUENCE</scope>
    <source>
        <strain evidence="2">CBHHK182m</strain>
    </source>
</reference>
<dbReference type="SUPFAM" id="SSF102848">
    <property type="entry name" value="NSFL1 (p97 ATPase) cofactor p47, SEP domain"/>
    <property type="match status" value="1"/>
</dbReference>
<dbReference type="AlphaFoldDB" id="A0AAD7JPQ0"/>
<dbReference type="InterPro" id="IPR036241">
    <property type="entry name" value="NSFL1C_SEP_dom_sf"/>
</dbReference>
<accession>A0AAD7JPQ0</accession>
<dbReference type="InterPro" id="IPR012989">
    <property type="entry name" value="SEP_domain"/>
</dbReference>
<dbReference type="Pfam" id="PF08059">
    <property type="entry name" value="SEP"/>
    <property type="match status" value="1"/>
</dbReference>
<dbReference type="PROSITE" id="PS51399">
    <property type="entry name" value="SEP"/>
    <property type="match status" value="1"/>
</dbReference>
<dbReference type="PANTHER" id="PTHR23333">
    <property type="entry name" value="UBX DOMAIN CONTAINING PROTEIN"/>
    <property type="match status" value="1"/>
</dbReference>
<dbReference type="SMART" id="SM00553">
    <property type="entry name" value="SEP"/>
    <property type="match status" value="1"/>
</dbReference>
<organism evidence="2 3">
    <name type="scientific">Mycena metata</name>
    <dbReference type="NCBI Taxonomy" id="1033252"/>
    <lineage>
        <taxon>Eukaryota</taxon>
        <taxon>Fungi</taxon>
        <taxon>Dikarya</taxon>
        <taxon>Basidiomycota</taxon>
        <taxon>Agaricomycotina</taxon>
        <taxon>Agaricomycetes</taxon>
        <taxon>Agaricomycetidae</taxon>
        <taxon>Agaricales</taxon>
        <taxon>Marasmiineae</taxon>
        <taxon>Mycenaceae</taxon>
        <taxon>Mycena</taxon>
    </lineage>
</organism>
<protein>
    <recommendedName>
        <fullName evidence="1">SEP domain-containing protein</fullName>
    </recommendedName>
</protein>
<keyword evidence="3" id="KW-1185">Reference proteome</keyword>
<dbReference type="Proteomes" id="UP001215598">
    <property type="component" value="Unassembled WGS sequence"/>
</dbReference>
<dbReference type="GO" id="GO:0031468">
    <property type="term" value="P:nuclear membrane reassembly"/>
    <property type="evidence" value="ECO:0007669"/>
    <property type="project" value="TreeGrafter"/>
</dbReference>
<dbReference type="GO" id="GO:0000045">
    <property type="term" value="P:autophagosome assembly"/>
    <property type="evidence" value="ECO:0007669"/>
    <property type="project" value="TreeGrafter"/>
</dbReference>
<dbReference type="PANTHER" id="PTHR23333:SF20">
    <property type="entry name" value="NSFL1 COFACTOR P47"/>
    <property type="match status" value="1"/>
</dbReference>
<sequence length="126" mass="13078">MRYDDPADAEVLRAINEDTAPRETYGIDPDQRVEILVSQRTNEDYVKSQRRAVGWGTGGVPLGAAVPGEASVSSSSAQADAVMSSTVSSAGAQGGLEAAVAVDESAPIAQMQVRLADGGRLVSNMK</sequence>
<dbReference type="GO" id="GO:0005829">
    <property type="term" value="C:cytosol"/>
    <property type="evidence" value="ECO:0007669"/>
    <property type="project" value="TreeGrafter"/>
</dbReference>
<dbReference type="GO" id="GO:0005634">
    <property type="term" value="C:nucleus"/>
    <property type="evidence" value="ECO:0007669"/>
    <property type="project" value="TreeGrafter"/>
</dbReference>
<gene>
    <name evidence="2" type="ORF">B0H16DRAFT_1881920</name>
</gene>
<comment type="caution">
    <text evidence="2">The sequence shown here is derived from an EMBL/GenBank/DDBJ whole genome shotgun (WGS) entry which is preliminary data.</text>
</comment>
<dbReference type="GO" id="GO:0007030">
    <property type="term" value="P:Golgi organization"/>
    <property type="evidence" value="ECO:0007669"/>
    <property type="project" value="TreeGrafter"/>
</dbReference>
<evidence type="ECO:0000259" key="1">
    <source>
        <dbReference type="PROSITE" id="PS51399"/>
    </source>
</evidence>
<proteinExistence type="predicted"/>
<dbReference type="EMBL" id="JARKIB010000018">
    <property type="protein sequence ID" value="KAJ7769365.1"/>
    <property type="molecule type" value="Genomic_DNA"/>
</dbReference>
<dbReference type="GO" id="GO:0043130">
    <property type="term" value="F:ubiquitin binding"/>
    <property type="evidence" value="ECO:0007669"/>
    <property type="project" value="TreeGrafter"/>
</dbReference>
<name>A0AAD7JPQ0_9AGAR</name>
<dbReference type="GO" id="GO:0043161">
    <property type="term" value="P:proteasome-mediated ubiquitin-dependent protein catabolic process"/>
    <property type="evidence" value="ECO:0007669"/>
    <property type="project" value="TreeGrafter"/>
</dbReference>
<feature type="domain" description="SEP" evidence="1">
    <location>
        <begin position="1"/>
        <end position="46"/>
    </location>
</feature>
<evidence type="ECO:0000313" key="3">
    <source>
        <dbReference type="Proteomes" id="UP001215598"/>
    </source>
</evidence>
<dbReference type="GO" id="GO:0061025">
    <property type="term" value="P:membrane fusion"/>
    <property type="evidence" value="ECO:0007669"/>
    <property type="project" value="TreeGrafter"/>
</dbReference>